<keyword evidence="4 5" id="KW-0472">Membrane</keyword>
<dbReference type="Proteomes" id="UP001560267">
    <property type="component" value="Unassembled WGS sequence"/>
</dbReference>
<evidence type="ECO:0000256" key="3">
    <source>
        <dbReference type="ARBA" id="ARBA00022989"/>
    </source>
</evidence>
<dbReference type="EC" id="2.1.1.100" evidence="6"/>
<keyword evidence="7" id="KW-1185">Reference proteome</keyword>
<keyword evidence="6" id="KW-0808">Transferase</keyword>
<evidence type="ECO:0000256" key="5">
    <source>
        <dbReference type="SAM" id="Phobius"/>
    </source>
</evidence>
<keyword evidence="2 5" id="KW-0812">Transmembrane</keyword>
<keyword evidence="6" id="KW-0489">Methyltransferase</keyword>
<accession>A0ABV3Y4A5</accession>
<protein>
    <submittedName>
        <fullName evidence="6">Isoprenylcysteine carboxylmethyltransferase family protein</fullName>
        <ecNumber evidence="6">2.1.1.100</ecNumber>
        <ecNumber evidence="6">2.1.1.334</ecNumber>
    </submittedName>
</protein>
<evidence type="ECO:0000256" key="1">
    <source>
        <dbReference type="ARBA" id="ARBA00004127"/>
    </source>
</evidence>
<organism evidence="6 7">
    <name type="scientific">Ferrimicrobium acidiphilum</name>
    <dbReference type="NCBI Taxonomy" id="121039"/>
    <lineage>
        <taxon>Bacteria</taxon>
        <taxon>Bacillati</taxon>
        <taxon>Actinomycetota</taxon>
        <taxon>Acidimicrobiia</taxon>
        <taxon>Acidimicrobiales</taxon>
        <taxon>Acidimicrobiaceae</taxon>
        <taxon>Ferrimicrobium</taxon>
    </lineage>
</organism>
<proteinExistence type="predicted"/>
<reference evidence="6 7" key="1">
    <citation type="submission" date="2024-07" db="EMBL/GenBank/DDBJ databases">
        <title>Draft Genome Sequence of Ferrimicrobium acidiphilum Strain YE2023, Isolated from a Pulp of Bioleach Reactor.</title>
        <authorList>
            <person name="Elkina Y.A."/>
            <person name="Bulaeva A.G."/>
            <person name="Beletsky A.V."/>
            <person name="Mardanov A.V."/>
        </authorList>
    </citation>
    <scope>NUCLEOTIDE SEQUENCE [LARGE SCALE GENOMIC DNA]</scope>
    <source>
        <strain evidence="6 7">YE2023</strain>
    </source>
</reference>
<keyword evidence="3 5" id="KW-1133">Transmembrane helix</keyword>
<dbReference type="GO" id="GO:0004671">
    <property type="term" value="F:protein C-terminal S-isoprenylcysteine carboxyl O-methyltransferase activity"/>
    <property type="evidence" value="ECO:0007669"/>
    <property type="project" value="UniProtKB-EC"/>
</dbReference>
<name>A0ABV3Y4A5_9ACTN</name>
<gene>
    <name evidence="6" type="ORF">AB6A68_11230</name>
</gene>
<sequence length="174" mass="18574">MRTSQTHNQGAIATPHIPPPLVVAGLTAAGLGVDHLLGTTAPSHPRRRVASCVIGTGGGAFIASAVLAMVRTGNSPNPRSPVRLLNKHGIYRISRNPIYLGMLCAQVAIGVARGSFATLGLTPVTVAILQSKVIGVEESYLEEAFGDEYREYRAHVARWFGIRRRSVEGDHSSR</sequence>
<evidence type="ECO:0000256" key="4">
    <source>
        <dbReference type="ARBA" id="ARBA00023136"/>
    </source>
</evidence>
<dbReference type="RefSeq" id="WP_298405652.1">
    <property type="nucleotide sequence ID" value="NZ_JBFSHR010000051.1"/>
</dbReference>
<feature type="transmembrane region" description="Helical" evidence="5">
    <location>
        <begin position="49"/>
        <end position="70"/>
    </location>
</feature>
<dbReference type="EC" id="2.1.1.334" evidence="6"/>
<dbReference type="InterPro" id="IPR007318">
    <property type="entry name" value="Phopholipid_MeTrfase"/>
</dbReference>
<comment type="caution">
    <text evidence="6">The sequence shown here is derived from an EMBL/GenBank/DDBJ whole genome shotgun (WGS) entry which is preliminary data.</text>
</comment>
<dbReference type="Pfam" id="PF04191">
    <property type="entry name" value="PEMT"/>
    <property type="match status" value="1"/>
</dbReference>
<dbReference type="Gene3D" id="1.20.120.1630">
    <property type="match status" value="1"/>
</dbReference>
<evidence type="ECO:0000256" key="2">
    <source>
        <dbReference type="ARBA" id="ARBA00022692"/>
    </source>
</evidence>
<dbReference type="GO" id="GO:0032259">
    <property type="term" value="P:methylation"/>
    <property type="evidence" value="ECO:0007669"/>
    <property type="project" value="UniProtKB-KW"/>
</dbReference>
<evidence type="ECO:0000313" key="6">
    <source>
        <dbReference type="EMBL" id="MEX6430399.1"/>
    </source>
</evidence>
<evidence type="ECO:0000313" key="7">
    <source>
        <dbReference type="Proteomes" id="UP001560267"/>
    </source>
</evidence>
<dbReference type="EMBL" id="JBFSHR010000051">
    <property type="protein sequence ID" value="MEX6430399.1"/>
    <property type="molecule type" value="Genomic_DNA"/>
</dbReference>
<comment type="subcellular location">
    <subcellularLocation>
        <location evidence="1">Endomembrane system</location>
        <topology evidence="1">Multi-pass membrane protein</topology>
    </subcellularLocation>
</comment>